<dbReference type="GO" id="GO:0043328">
    <property type="term" value="P:protein transport to vacuole involved in ubiquitin-dependent protein catabolic process via the multivesicular body sorting pathway"/>
    <property type="evidence" value="ECO:0007669"/>
    <property type="project" value="InterPro"/>
</dbReference>
<dbReference type="GO" id="GO:0035091">
    <property type="term" value="F:phosphatidylinositol binding"/>
    <property type="evidence" value="ECO:0007669"/>
    <property type="project" value="InterPro"/>
</dbReference>
<comment type="caution">
    <text evidence="3">The sequence shown here is derived from an EMBL/GenBank/DDBJ whole genome shotgun (WGS) entry which is preliminary data.</text>
</comment>
<accession>A0AAN9NQM9</accession>
<proteinExistence type="inferred from homology"/>
<dbReference type="PROSITE" id="PS50179">
    <property type="entry name" value="VHS"/>
    <property type="match status" value="1"/>
</dbReference>
<dbReference type="SUPFAM" id="SSF89009">
    <property type="entry name" value="GAT-like domain"/>
    <property type="match status" value="1"/>
</dbReference>
<dbReference type="SUPFAM" id="SSF48464">
    <property type="entry name" value="ENTH/VHS domain"/>
    <property type="match status" value="1"/>
</dbReference>
<organism evidence="3 4">
    <name type="scientific">Phaseolus coccineus</name>
    <name type="common">Scarlet runner bean</name>
    <name type="synonym">Phaseolus multiflorus</name>
    <dbReference type="NCBI Taxonomy" id="3886"/>
    <lineage>
        <taxon>Eukaryota</taxon>
        <taxon>Viridiplantae</taxon>
        <taxon>Streptophyta</taxon>
        <taxon>Embryophyta</taxon>
        <taxon>Tracheophyta</taxon>
        <taxon>Spermatophyta</taxon>
        <taxon>Magnoliopsida</taxon>
        <taxon>eudicotyledons</taxon>
        <taxon>Gunneridae</taxon>
        <taxon>Pentapetalae</taxon>
        <taxon>rosids</taxon>
        <taxon>fabids</taxon>
        <taxon>Fabales</taxon>
        <taxon>Fabaceae</taxon>
        <taxon>Papilionoideae</taxon>
        <taxon>50 kb inversion clade</taxon>
        <taxon>NPAAA clade</taxon>
        <taxon>indigoferoid/millettioid clade</taxon>
        <taxon>Phaseoleae</taxon>
        <taxon>Phaseolus</taxon>
    </lineage>
</organism>
<dbReference type="AlphaFoldDB" id="A0AAN9NQM9"/>
<evidence type="ECO:0000313" key="4">
    <source>
        <dbReference type="Proteomes" id="UP001374584"/>
    </source>
</evidence>
<dbReference type="InterPro" id="IPR044836">
    <property type="entry name" value="TOL_plant"/>
</dbReference>
<gene>
    <name evidence="3" type="ORF">VNO80_07456</name>
</gene>
<dbReference type="InterPro" id="IPR008942">
    <property type="entry name" value="ENTH_VHS"/>
</dbReference>
<dbReference type="Proteomes" id="UP001374584">
    <property type="component" value="Unassembled WGS sequence"/>
</dbReference>
<protein>
    <recommendedName>
        <fullName evidence="2">VHS domain-containing protein</fullName>
    </recommendedName>
</protein>
<dbReference type="PANTHER" id="PTHR45898:SF2">
    <property type="entry name" value="TOM1-LIKE PROTEIN 6"/>
    <property type="match status" value="1"/>
</dbReference>
<evidence type="ECO:0000259" key="2">
    <source>
        <dbReference type="PROSITE" id="PS50179"/>
    </source>
</evidence>
<feature type="domain" description="VHS" evidence="2">
    <location>
        <begin position="1"/>
        <end position="43"/>
    </location>
</feature>
<comment type="similarity">
    <text evidence="1">Belongs to the TOM1 family.</text>
</comment>
<keyword evidence="4" id="KW-1185">Reference proteome</keyword>
<dbReference type="Gene3D" id="1.25.40.90">
    <property type="match status" value="1"/>
</dbReference>
<evidence type="ECO:0000256" key="1">
    <source>
        <dbReference type="ARBA" id="ARBA00007708"/>
    </source>
</evidence>
<sequence length="149" mass="16945">MQVRDKILILLDSWQEAFGEPGGKHPQYYWAYEELKRSGVVFPKRTPHAAPIFTSSTHPNLRNMQAGYAMPSNSSKTLDETMATEIESLRFVFKLTSLEILSMSSLESMRDVLDLLSDMLQAVHPSDRADVKDEVIIDPVDRCRTNQKS</sequence>
<dbReference type="EMBL" id="JAYMYR010000003">
    <property type="protein sequence ID" value="KAK7374033.1"/>
    <property type="molecule type" value="Genomic_DNA"/>
</dbReference>
<dbReference type="InterPro" id="IPR002014">
    <property type="entry name" value="VHS_dom"/>
</dbReference>
<evidence type="ECO:0000313" key="3">
    <source>
        <dbReference type="EMBL" id="KAK7374033.1"/>
    </source>
</evidence>
<dbReference type="GO" id="GO:0043130">
    <property type="term" value="F:ubiquitin binding"/>
    <property type="evidence" value="ECO:0007669"/>
    <property type="project" value="InterPro"/>
</dbReference>
<name>A0AAN9NQM9_PHACN</name>
<reference evidence="3 4" key="1">
    <citation type="submission" date="2024-01" db="EMBL/GenBank/DDBJ databases">
        <title>The genomes of 5 underutilized Papilionoideae crops provide insights into root nodulation and disease resistanc.</title>
        <authorList>
            <person name="Jiang F."/>
        </authorList>
    </citation>
    <scope>NUCLEOTIDE SEQUENCE [LARGE SCALE GENOMIC DNA]</scope>
    <source>
        <strain evidence="3">JINMINGXINNONG_FW02</strain>
        <tissue evidence="3">Leaves</tissue>
    </source>
</reference>
<dbReference type="PANTHER" id="PTHR45898">
    <property type="entry name" value="TOM1-LIKE PROTEIN"/>
    <property type="match status" value="1"/>
</dbReference>